<reference evidence="9" key="2">
    <citation type="journal article" date="2008" name="Genome Biol.">
        <title>Improved genome assembly and evidence-based global gene model set for the chordate Ciona intestinalis: new insight into intron and operon populations.</title>
        <authorList>
            <person name="Satou Y."/>
            <person name="Mineta K."/>
            <person name="Ogasawara M."/>
            <person name="Sasakura Y."/>
            <person name="Shoguchi E."/>
            <person name="Ueno K."/>
            <person name="Yamada L."/>
            <person name="Matsumoto J."/>
            <person name="Wasserscheid J."/>
            <person name="Dewar K."/>
            <person name="Wiley G.B."/>
            <person name="Macmil S.L."/>
            <person name="Roe B.A."/>
            <person name="Zeller R.W."/>
            <person name="Hastings K.E."/>
            <person name="Lemaire P."/>
            <person name="Lindquist E."/>
            <person name="Endo T."/>
            <person name="Hotta K."/>
            <person name="Inaba K."/>
        </authorList>
    </citation>
    <scope>NUCLEOTIDE SEQUENCE [LARGE SCALE GENOMIC DNA]</scope>
    <source>
        <strain evidence="9">wild type</strain>
    </source>
</reference>
<evidence type="ECO:0000256" key="3">
    <source>
        <dbReference type="ARBA" id="ARBA00023155"/>
    </source>
</evidence>
<dbReference type="PROSITE" id="PS00027">
    <property type="entry name" value="HOMEOBOX_1"/>
    <property type="match status" value="1"/>
</dbReference>
<dbReference type="GeneTree" id="ENSGT00940000170264"/>
<feature type="DNA-binding region" description="Homeobox" evidence="5">
    <location>
        <begin position="270"/>
        <end position="329"/>
    </location>
</feature>
<feature type="compositionally biased region" description="Polar residues" evidence="7">
    <location>
        <begin position="44"/>
        <end position="55"/>
    </location>
</feature>
<dbReference type="PANTHER" id="PTHR24339:SF28">
    <property type="entry name" value="E5-RELATED"/>
    <property type="match status" value="1"/>
</dbReference>
<protein>
    <recommendedName>
        <fullName evidence="8">Homeobox domain-containing protein</fullName>
    </recommendedName>
</protein>
<evidence type="ECO:0000256" key="4">
    <source>
        <dbReference type="ARBA" id="ARBA00023242"/>
    </source>
</evidence>
<name>F6TGT7_CIOIN</name>
<feature type="region of interest" description="Disordered" evidence="7">
    <location>
        <begin position="104"/>
        <end position="123"/>
    </location>
</feature>
<dbReference type="PRINTS" id="PR00024">
    <property type="entry name" value="HOMEOBOX"/>
</dbReference>
<evidence type="ECO:0000313" key="10">
    <source>
        <dbReference type="Proteomes" id="UP000008144"/>
    </source>
</evidence>
<evidence type="ECO:0000256" key="7">
    <source>
        <dbReference type="SAM" id="MobiDB-lite"/>
    </source>
</evidence>
<dbReference type="AlphaFoldDB" id="F6TGT7"/>
<organism evidence="9 10">
    <name type="scientific">Ciona intestinalis</name>
    <name type="common">Transparent sea squirt</name>
    <name type="synonym">Ascidia intestinalis</name>
    <dbReference type="NCBI Taxonomy" id="7719"/>
    <lineage>
        <taxon>Eukaryota</taxon>
        <taxon>Metazoa</taxon>
        <taxon>Chordata</taxon>
        <taxon>Tunicata</taxon>
        <taxon>Ascidiacea</taxon>
        <taxon>Phlebobranchia</taxon>
        <taxon>Cionidae</taxon>
        <taxon>Ciona</taxon>
    </lineage>
</organism>
<evidence type="ECO:0000256" key="2">
    <source>
        <dbReference type="ARBA" id="ARBA00023125"/>
    </source>
</evidence>
<feature type="region of interest" description="Disordered" evidence="7">
    <location>
        <begin position="465"/>
        <end position="515"/>
    </location>
</feature>
<sequence>MDSSKSEDQTTMGQISKNMQVPSHVNSKDKQWQSKIFSPAREISLQNEQKTSQSKFHPYVRPQTSNSENFRHLIPYFPPSILSGSCPSAWGRNDQIPEDKRRLNNQIPSDHAPIPGDQNSRSNLDQKKLEKQKEANETEARKVENFEFLQQQRFGAKHKMAHACNATMNGEDNMNTKPTTTLGLDNPIHNSNQHDEENVHVVTSKMSFPSQGVAQETNDVHDEILDVVGAAQSSLSPCVTSPATSHDDVTKQLLCERESSRVYSPQNEIKKRPRTAFTPEQIKRLEAEFHRNKYLSVGKRMELSKALKLTETQIKIWFQNRRTKWKREYLSEWEVWAHQNYYAMHGLYGAAAFGGKPSPSFPQQAVRNPAFVGPPNPMLPQFAKPGFVPTPMTNAGLASQHYSMLRNHLTNENALLDKAGEYQKQLEQHPMNFPRLFPPNPHLPGFPPTYNPVLPPITYYMPQQATNESVSPRDNSPLSSDRSPNPTPPPSESPPSNDTNQRNFQKSPDLHSGFQLPTLHRPRVALPGTFPPTHHGFLPNLIAGGALLRPYSLPPSFSSSLPILGVSRPPGHMTAPSPIGQLTVPPRVPVSPTTLRR</sequence>
<comment type="subcellular location">
    <subcellularLocation>
        <location evidence="1 5 6">Nucleus</location>
    </subcellularLocation>
</comment>
<dbReference type="InterPro" id="IPR001356">
    <property type="entry name" value="HD"/>
</dbReference>
<dbReference type="SUPFAM" id="SSF46689">
    <property type="entry name" value="Homeodomain-like"/>
    <property type="match status" value="1"/>
</dbReference>
<dbReference type="Ensembl" id="ENSCINT00000004162.3">
    <property type="protein sequence ID" value="ENSCINP00000004162.3"/>
    <property type="gene ID" value="ENSCING00000002052.3"/>
</dbReference>
<feature type="compositionally biased region" description="Polar residues" evidence="7">
    <location>
        <begin position="497"/>
        <end position="506"/>
    </location>
</feature>
<reference evidence="10" key="1">
    <citation type="journal article" date="2002" name="Science">
        <title>The draft genome of Ciona intestinalis: insights into chordate and vertebrate origins.</title>
        <authorList>
            <person name="Dehal P."/>
            <person name="Satou Y."/>
            <person name="Campbell R.K."/>
            <person name="Chapman J."/>
            <person name="Degnan B."/>
            <person name="De Tomaso A."/>
            <person name="Davidson B."/>
            <person name="Di Gregorio A."/>
            <person name="Gelpke M."/>
            <person name="Goodstein D.M."/>
            <person name="Harafuji N."/>
            <person name="Hastings K.E."/>
            <person name="Ho I."/>
            <person name="Hotta K."/>
            <person name="Huang W."/>
            <person name="Kawashima T."/>
            <person name="Lemaire P."/>
            <person name="Martinez D."/>
            <person name="Meinertzhagen I.A."/>
            <person name="Necula S."/>
            <person name="Nonaka M."/>
            <person name="Putnam N."/>
            <person name="Rash S."/>
            <person name="Saiga H."/>
            <person name="Satake M."/>
            <person name="Terry A."/>
            <person name="Yamada L."/>
            <person name="Wang H.G."/>
            <person name="Awazu S."/>
            <person name="Azumi K."/>
            <person name="Boore J."/>
            <person name="Branno M."/>
            <person name="Chin-Bow S."/>
            <person name="DeSantis R."/>
            <person name="Doyle S."/>
            <person name="Francino P."/>
            <person name="Keys D.N."/>
            <person name="Haga S."/>
            <person name="Hayashi H."/>
            <person name="Hino K."/>
            <person name="Imai K.S."/>
            <person name="Inaba K."/>
            <person name="Kano S."/>
            <person name="Kobayashi K."/>
            <person name="Kobayashi M."/>
            <person name="Lee B.I."/>
            <person name="Makabe K.W."/>
            <person name="Manohar C."/>
            <person name="Matassi G."/>
            <person name="Medina M."/>
            <person name="Mochizuki Y."/>
            <person name="Mount S."/>
            <person name="Morishita T."/>
            <person name="Miura S."/>
            <person name="Nakayama A."/>
            <person name="Nishizaka S."/>
            <person name="Nomoto H."/>
            <person name="Ohta F."/>
            <person name="Oishi K."/>
            <person name="Rigoutsos I."/>
            <person name="Sano M."/>
            <person name="Sasaki A."/>
            <person name="Sasakura Y."/>
            <person name="Shoguchi E."/>
            <person name="Shin-i T."/>
            <person name="Spagnuolo A."/>
            <person name="Stainier D."/>
            <person name="Suzuki M.M."/>
            <person name="Tassy O."/>
            <person name="Takatori N."/>
            <person name="Tokuoka M."/>
            <person name="Yagi K."/>
            <person name="Yoshizaki F."/>
            <person name="Wada S."/>
            <person name="Zhang C."/>
            <person name="Hyatt P.D."/>
            <person name="Larimer F."/>
            <person name="Detter C."/>
            <person name="Doggett N."/>
            <person name="Glavina T."/>
            <person name="Hawkins T."/>
            <person name="Richardson P."/>
            <person name="Lucas S."/>
            <person name="Kohara Y."/>
            <person name="Levine M."/>
            <person name="Satoh N."/>
            <person name="Rokhsar D.S."/>
        </authorList>
    </citation>
    <scope>NUCLEOTIDE SEQUENCE [LARGE SCALE GENOMIC DNA]</scope>
</reference>
<dbReference type="STRING" id="7719.ENSCINP00000004162"/>
<keyword evidence="4 5" id="KW-0539">Nucleus</keyword>
<feature type="compositionally biased region" description="Polar residues" evidence="7">
    <location>
        <begin position="465"/>
        <end position="478"/>
    </location>
</feature>
<dbReference type="GO" id="GO:0005634">
    <property type="term" value="C:nucleus"/>
    <property type="evidence" value="ECO:0000318"/>
    <property type="project" value="GO_Central"/>
</dbReference>
<evidence type="ECO:0000256" key="5">
    <source>
        <dbReference type="PROSITE-ProRule" id="PRU00108"/>
    </source>
</evidence>
<dbReference type="SMART" id="SM00389">
    <property type="entry name" value="HOX"/>
    <property type="match status" value="1"/>
</dbReference>
<feature type="region of interest" description="Disordered" evidence="7">
    <location>
        <begin position="574"/>
        <end position="597"/>
    </location>
</feature>
<dbReference type="Gene3D" id="1.10.10.60">
    <property type="entry name" value="Homeodomain-like"/>
    <property type="match status" value="1"/>
</dbReference>
<evidence type="ECO:0000259" key="8">
    <source>
        <dbReference type="PROSITE" id="PS50071"/>
    </source>
</evidence>
<evidence type="ECO:0000256" key="1">
    <source>
        <dbReference type="ARBA" id="ARBA00004123"/>
    </source>
</evidence>
<dbReference type="GO" id="GO:0000981">
    <property type="term" value="F:DNA-binding transcription factor activity, RNA polymerase II-specific"/>
    <property type="evidence" value="ECO:0000318"/>
    <property type="project" value="GO_Central"/>
</dbReference>
<dbReference type="GO" id="GO:0007417">
    <property type="term" value="P:central nervous system development"/>
    <property type="evidence" value="ECO:0000318"/>
    <property type="project" value="GO_Central"/>
</dbReference>
<dbReference type="InterPro" id="IPR009057">
    <property type="entry name" value="Homeodomain-like_sf"/>
</dbReference>
<feature type="region of interest" description="Disordered" evidence="7">
    <location>
        <begin position="1"/>
        <end position="64"/>
    </location>
</feature>
<dbReference type="HOGENOM" id="CLU_459230_0_0_1"/>
<dbReference type="GO" id="GO:0007420">
    <property type="term" value="P:brain development"/>
    <property type="evidence" value="ECO:0000318"/>
    <property type="project" value="GO_Central"/>
</dbReference>
<accession>F6TGT7</accession>
<dbReference type="GO" id="GO:0000978">
    <property type="term" value="F:RNA polymerase II cis-regulatory region sequence-specific DNA binding"/>
    <property type="evidence" value="ECO:0000318"/>
    <property type="project" value="GO_Central"/>
</dbReference>
<reference evidence="9" key="3">
    <citation type="submission" date="2025-08" db="UniProtKB">
        <authorList>
            <consortium name="Ensembl"/>
        </authorList>
    </citation>
    <scope>IDENTIFICATION</scope>
</reference>
<proteinExistence type="predicted"/>
<dbReference type="InterPro" id="IPR017970">
    <property type="entry name" value="Homeobox_CS"/>
</dbReference>
<dbReference type="InParanoid" id="F6TGT7"/>
<dbReference type="InterPro" id="IPR020479">
    <property type="entry name" value="HD_metazoa"/>
</dbReference>
<evidence type="ECO:0000256" key="6">
    <source>
        <dbReference type="RuleBase" id="RU000682"/>
    </source>
</evidence>
<dbReference type="Pfam" id="PF00046">
    <property type="entry name" value="Homeodomain"/>
    <property type="match status" value="1"/>
</dbReference>
<keyword evidence="2 5" id="KW-0238">DNA-binding</keyword>
<evidence type="ECO:0000313" key="9">
    <source>
        <dbReference type="Ensembl" id="ENSCINP00000004162.3"/>
    </source>
</evidence>
<dbReference type="CDD" id="cd00086">
    <property type="entry name" value="homeodomain"/>
    <property type="match status" value="1"/>
</dbReference>
<dbReference type="PANTHER" id="PTHR24339">
    <property type="entry name" value="HOMEOBOX PROTEIN EMX-RELATED"/>
    <property type="match status" value="1"/>
</dbReference>
<dbReference type="GO" id="GO:0030182">
    <property type="term" value="P:neuron differentiation"/>
    <property type="evidence" value="ECO:0000318"/>
    <property type="project" value="GO_Central"/>
</dbReference>
<dbReference type="InterPro" id="IPR050877">
    <property type="entry name" value="EMX-VAX-Noto_Homeobox_TFs"/>
</dbReference>
<feature type="domain" description="Homeobox" evidence="8">
    <location>
        <begin position="268"/>
        <end position="328"/>
    </location>
</feature>
<dbReference type="EMBL" id="EAAA01000046">
    <property type="status" value="NOT_ANNOTATED_CDS"/>
    <property type="molecule type" value="Genomic_DNA"/>
</dbReference>
<dbReference type="Proteomes" id="UP000008144">
    <property type="component" value="Chromosome 1"/>
</dbReference>
<keyword evidence="10" id="KW-1185">Reference proteome</keyword>
<feature type="compositionally biased region" description="Low complexity" evidence="7">
    <location>
        <begin position="582"/>
        <end position="597"/>
    </location>
</feature>
<dbReference type="GO" id="GO:0006357">
    <property type="term" value="P:regulation of transcription by RNA polymerase II"/>
    <property type="evidence" value="ECO:0000318"/>
    <property type="project" value="GO_Central"/>
</dbReference>
<dbReference type="PROSITE" id="PS50071">
    <property type="entry name" value="HOMEOBOX_2"/>
    <property type="match status" value="1"/>
</dbReference>
<keyword evidence="3 5" id="KW-0371">Homeobox</keyword>
<dbReference type="OMA" id="TKWKREY"/>
<feature type="compositionally biased region" description="Polar residues" evidence="7">
    <location>
        <begin position="9"/>
        <end position="25"/>
    </location>
</feature>
<reference evidence="9" key="4">
    <citation type="submission" date="2025-09" db="UniProtKB">
        <authorList>
            <consortium name="Ensembl"/>
        </authorList>
    </citation>
    <scope>IDENTIFICATION</scope>
</reference>